<dbReference type="RefSeq" id="WP_377315775.1">
    <property type="nucleotide sequence ID" value="NZ_JBHUIY010000014.1"/>
</dbReference>
<organism evidence="4 5">
    <name type="scientific">Phaeospirillum tilakii</name>
    <dbReference type="NCBI Taxonomy" id="741673"/>
    <lineage>
        <taxon>Bacteria</taxon>
        <taxon>Pseudomonadati</taxon>
        <taxon>Pseudomonadota</taxon>
        <taxon>Alphaproteobacteria</taxon>
        <taxon>Rhodospirillales</taxon>
        <taxon>Rhodospirillaceae</taxon>
        <taxon>Phaeospirillum</taxon>
    </lineage>
</organism>
<evidence type="ECO:0000313" key="5">
    <source>
        <dbReference type="Proteomes" id="UP001597296"/>
    </source>
</evidence>
<dbReference type="InterPro" id="IPR001216">
    <property type="entry name" value="P-phosphate_BS"/>
</dbReference>
<dbReference type="PROSITE" id="PS00165">
    <property type="entry name" value="DEHYDRATASE_SER_THR"/>
    <property type="match status" value="1"/>
</dbReference>
<dbReference type="GO" id="GO:0004124">
    <property type="term" value="F:cysteine synthase activity"/>
    <property type="evidence" value="ECO:0007669"/>
    <property type="project" value="UniProtKB-EC"/>
</dbReference>
<keyword evidence="2" id="KW-0663">Pyridoxal phosphate</keyword>
<evidence type="ECO:0000313" key="4">
    <source>
        <dbReference type="EMBL" id="MFD2233875.1"/>
    </source>
</evidence>
<keyword evidence="5" id="KW-1185">Reference proteome</keyword>
<dbReference type="Pfam" id="PF00291">
    <property type="entry name" value="PALP"/>
    <property type="match status" value="1"/>
</dbReference>
<dbReference type="Proteomes" id="UP001597296">
    <property type="component" value="Unassembled WGS sequence"/>
</dbReference>
<dbReference type="NCBIfam" id="NF007989">
    <property type="entry name" value="PRK10717.1"/>
    <property type="match status" value="1"/>
</dbReference>
<dbReference type="EC" id="2.5.1.47" evidence="4"/>
<reference evidence="5" key="1">
    <citation type="journal article" date="2019" name="Int. J. Syst. Evol. Microbiol.">
        <title>The Global Catalogue of Microorganisms (GCM) 10K type strain sequencing project: providing services to taxonomists for standard genome sequencing and annotation.</title>
        <authorList>
            <consortium name="The Broad Institute Genomics Platform"/>
            <consortium name="The Broad Institute Genome Sequencing Center for Infectious Disease"/>
            <person name="Wu L."/>
            <person name="Ma J."/>
        </authorList>
    </citation>
    <scope>NUCLEOTIDE SEQUENCE [LARGE SCALE GENOMIC DNA]</scope>
    <source>
        <strain evidence="5">KCTC 15012</strain>
    </source>
</reference>
<dbReference type="InterPro" id="IPR000634">
    <property type="entry name" value="Ser/Thr_deHydtase_PyrdxlP-BS"/>
</dbReference>
<protein>
    <submittedName>
        <fullName evidence="4">Cysteine synthase A</fullName>
        <ecNumber evidence="4">2.5.1.47</ecNumber>
    </submittedName>
</protein>
<dbReference type="CDD" id="cd01561">
    <property type="entry name" value="CBS_like"/>
    <property type="match status" value="1"/>
</dbReference>
<accession>A0ABW5CCP8</accession>
<dbReference type="SUPFAM" id="SSF53686">
    <property type="entry name" value="Tryptophan synthase beta subunit-like PLP-dependent enzymes"/>
    <property type="match status" value="1"/>
</dbReference>
<dbReference type="Gene3D" id="3.40.50.1100">
    <property type="match status" value="2"/>
</dbReference>
<proteinExistence type="predicted"/>
<dbReference type="InterPro" id="IPR001926">
    <property type="entry name" value="TrpB-like_PALP"/>
</dbReference>
<evidence type="ECO:0000256" key="2">
    <source>
        <dbReference type="ARBA" id="ARBA00022898"/>
    </source>
</evidence>
<dbReference type="InterPro" id="IPR050214">
    <property type="entry name" value="Cys_Synth/Cystath_Beta-Synth"/>
</dbReference>
<dbReference type="PANTHER" id="PTHR10314">
    <property type="entry name" value="CYSTATHIONINE BETA-SYNTHASE"/>
    <property type="match status" value="1"/>
</dbReference>
<sequence>MTDIRDGLVGAIGETPLLRLARASAATGCEILGKAEFLNPGGSIKDRAALGIIRDAEQRGWLRPGGLIVEGTAGNTGIGLALIGRALGYRSLIVMPETQSQEKRDMLRLAGAELELTPAVPYVNPDNYVRVAQRRAAERAASEPNGAIWANQFDNLANREAHRATTGPEIWRQTGGRIDAFTCAVGTGGTLAGVGRALKERRPEVRIVLADPHGSALYSYFAEGHLRAEGNSVVEGIGQGRITRNLDHAAIDDQERIGDDEALAVLFDLAEHEGLLLGGSSGINVAAAIRVARKLGPGHTVVTVLCDHGTRYQSKLFNPAFLRQKGLPVPAWLEGEPPH</sequence>
<dbReference type="PROSITE" id="PS00901">
    <property type="entry name" value="CYS_SYNTHASE"/>
    <property type="match status" value="1"/>
</dbReference>
<gene>
    <name evidence="4" type="ORF">ACFSNB_08660</name>
</gene>
<dbReference type="InterPro" id="IPR036052">
    <property type="entry name" value="TrpB-like_PALP_sf"/>
</dbReference>
<evidence type="ECO:0000259" key="3">
    <source>
        <dbReference type="Pfam" id="PF00291"/>
    </source>
</evidence>
<keyword evidence="4" id="KW-0808">Transferase</keyword>
<comment type="caution">
    <text evidence="4">The sequence shown here is derived from an EMBL/GenBank/DDBJ whole genome shotgun (WGS) entry which is preliminary data.</text>
</comment>
<comment type="cofactor">
    <cofactor evidence="1">
        <name>pyridoxal 5'-phosphate</name>
        <dbReference type="ChEBI" id="CHEBI:597326"/>
    </cofactor>
</comment>
<dbReference type="EMBL" id="JBHUIY010000014">
    <property type="protein sequence ID" value="MFD2233875.1"/>
    <property type="molecule type" value="Genomic_DNA"/>
</dbReference>
<name>A0ABW5CCP8_9PROT</name>
<evidence type="ECO:0000256" key="1">
    <source>
        <dbReference type="ARBA" id="ARBA00001933"/>
    </source>
</evidence>
<feature type="domain" description="Tryptophan synthase beta chain-like PALP" evidence="3">
    <location>
        <begin position="11"/>
        <end position="307"/>
    </location>
</feature>